<organism evidence="3 4">
    <name type="scientific">Candidatus Brevifilum fermentans</name>
    <dbReference type="NCBI Taxonomy" id="1986204"/>
    <lineage>
        <taxon>Bacteria</taxon>
        <taxon>Bacillati</taxon>
        <taxon>Chloroflexota</taxon>
        <taxon>Anaerolineae</taxon>
        <taxon>Anaerolineales</taxon>
        <taxon>Anaerolineaceae</taxon>
        <taxon>Candidatus Brevifilum</taxon>
    </lineage>
</organism>
<dbReference type="EMBL" id="LT859958">
    <property type="protein sequence ID" value="SMX54780.1"/>
    <property type="molecule type" value="Genomic_DNA"/>
</dbReference>
<dbReference type="CDD" id="cd07122">
    <property type="entry name" value="ALDH_F20_ACDH"/>
    <property type="match status" value="1"/>
</dbReference>
<dbReference type="Gene3D" id="3.40.605.10">
    <property type="entry name" value="Aldehyde Dehydrogenase, Chain A, domain 1"/>
    <property type="match status" value="1"/>
</dbReference>
<accession>A0A1Y6K9R7</accession>
<dbReference type="InterPro" id="IPR016161">
    <property type="entry name" value="Ald_DH/histidinol_DH"/>
</dbReference>
<feature type="domain" description="Aldehyde dehydrogenase" evidence="2">
    <location>
        <begin position="10"/>
        <end position="272"/>
    </location>
</feature>
<dbReference type="GO" id="GO:0008774">
    <property type="term" value="F:acetaldehyde dehydrogenase (acetylating) activity"/>
    <property type="evidence" value="ECO:0007669"/>
    <property type="project" value="UniProtKB-EC"/>
</dbReference>
<dbReference type="AlphaFoldDB" id="A0A1Y6K9R7"/>
<dbReference type="SUPFAM" id="SSF53720">
    <property type="entry name" value="ALDH-like"/>
    <property type="match status" value="1"/>
</dbReference>
<dbReference type="Proteomes" id="UP000195514">
    <property type="component" value="Chromosome I"/>
</dbReference>
<evidence type="ECO:0000313" key="4">
    <source>
        <dbReference type="Proteomes" id="UP000195514"/>
    </source>
</evidence>
<dbReference type="InterPro" id="IPR016163">
    <property type="entry name" value="Ald_DH_C"/>
</dbReference>
<evidence type="ECO:0000259" key="2">
    <source>
        <dbReference type="Pfam" id="PF00171"/>
    </source>
</evidence>
<gene>
    <name evidence="3" type="ORF">CFX1CAM_1715</name>
</gene>
<name>A0A1Y6K9R7_9CHLR</name>
<dbReference type="EC" id="1.2.1.10" evidence="3"/>
<dbReference type="RefSeq" id="WP_087862596.1">
    <property type="nucleotide sequence ID" value="NZ_LT859958.1"/>
</dbReference>
<proteinExistence type="predicted"/>
<dbReference type="InterPro" id="IPR016162">
    <property type="entry name" value="Ald_DH_N"/>
</dbReference>
<sequence>MSEFDHDLQSIQEARDLASRAFSAWKQWSTASQEQVDRVCAAMAAAAQAASERLGAEAHQETGFGVAEHKHLKNIFASKNVWESIQNLKTVGIIGHDPEKKIYDIAWPVGVIAALTPSTNPTSTVMFKVLVAVKARDAIIIAPHPSAARCSYETTRIMAQAAEENGAPPGLISCMQHISLQGTQALMQHKYVALILATGGTPMVRAAHSTGKPAYGVGPGNVPVYVDRSADLEKAARYIVASKAFDCSTICATEQAVVADRPIADQLAALMEQEGAYFANREETDRLRKLLFHPDGSMNVATVGKSAQYLAGMTGLSIPSSARIIVTRLEKTGKDEPLSREKLTTVLGWYEEEGWEAGCERCIELIQFGGRGHSLIIHATDQDVIMAFGLEKPVFRIAVNTMGTLGAIGLTTGVMPSMTLGAGGVGGSITGDNITASHLFNVKRLAFELSAPPAAAMIPGKTATGPSAQEIERAVREALNEILKIGT</sequence>
<dbReference type="OrthoDB" id="9804734at2"/>
<dbReference type="InterPro" id="IPR015590">
    <property type="entry name" value="Aldehyde_DH_dom"/>
</dbReference>
<dbReference type="KEGG" id="abat:CFX1CAM_1715"/>
<keyword evidence="1 3" id="KW-0560">Oxidoreductase</keyword>
<protein>
    <submittedName>
        <fullName evidence="3">Acetaldehyde dehydrogenase</fullName>
        <ecNumber evidence="3">1.2.1.10</ecNumber>
    </submittedName>
</protein>
<dbReference type="PANTHER" id="PTHR11699">
    <property type="entry name" value="ALDEHYDE DEHYDROGENASE-RELATED"/>
    <property type="match status" value="1"/>
</dbReference>
<dbReference type="Pfam" id="PF00171">
    <property type="entry name" value="Aldedh"/>
    <property type="match status" value="1"/>
</dbReference>
<keyword evidence="4" id="KW-1185">Reference proteome</keyword>
<reference evidence="4" key="1">
    <citation type="submission" date="2017-05" db="EMBL/GenBank/DDBJ databases">
        <authorList>
            <person name="Kirkegaard R."/>
            <person name="Mcilroy J S."/>
        </authorList>
    </citation>
    <scope>NUCLEOTIDE SEQUENCE [LARGE SCALE GENOMIC DNA]</scope>
</reference>
<evidence type="ECO:0000256" key="1">
    <source>
        <dbReference type="ARBA" id="ARBA00023002"/>
    </source>
</evidence>
<evidence type="ECO:0000313" key="3">
    <source>
        <dbReference type="EMBL" id="SMX54780.1"/>
    </source>
</evidence>
<dbReference type="Gene3D" id="3.40.309.10">
    <property type="entry name" value="Aldehyde Dehydrogenase, Chain A, domain 2"/>
    <property type="match status" value="1"/>
</dbReference>